<protein>
    <submittedName>
        <fullName evidence="2">Metal dependent phosphohydrolase</fullName>
    </submittedName>
</protein>
<accession>E4U1V1</accession>
<dbReference type="PANTHER" id="PTHR43155">
    <property type="entry name" value="CYCLIC DI-GMP PHOSPHODIESTERASE PA4108-RELATED"/>
    <property type="match status" value="1"/>
</dbReference>
<dbReference type="STRING" id="709032.Sulku_0803"/>
<dbReference type="Gene3D" id="1.10.3210.10">
    <property type="entry name" value="Hypothetical protein af1432"/>
    <property type="match status" value="1"/>
</dbReference>
<dbReference type="EMBL" id="CP002355">
    <property type="protein sequence ID" value="ADR33469.1"/>
    <property type="molecule type" value="Genomic_DNA"/>
</dbReference>
<dbReference type="CDD" id="cd00077">
    <property type="entry name" value="HDc"/>
    <property type="match status" value="1"/>
</dbReference>
<evidence type="ECO:0000313" key="2">
    <source>
        <dbReference type="EMBL" id="ADR33469.1"/>
    </source>
</evidence>
<name>E4U1V1_SULKY</name>
<dbReference type="KEGG" id="sku:Sulku_0803"/>
<reference evidence="2 3" key="1">
    <citation type="journal article" date="2012" name="Stand. Genomic Sci.">
        <title>Complete genome sequence of the sulfur compounds oxidizing chemolithoautotroph Sulfuricurvum kujiense type strain (YK-1(T)).</title>
        <authorList>
            <person name="Han C."/>
            <person name="Kotsyurbenko O."/>
            <person name="Chertkov O."/>
            <person name="Held B."/>
            <person name="Lapidus A."/>
            <person name="Nolan M."/>
            <person name="Lucas S."/>
            <person name="Hammon N."/>
            <person name="Deshpande S."/>
            <person name="Cheng J.F."/>
            <person name="Tapia R."/>
            <person name="Goodwin L.A."/>
            <person name="Pitluck S."/>
            <person name="Liolios K."/>
            <person name="Pagani I."/>
            <person name="Ivanova N."/>
            <person name="Mavromatis K."/>
            <person name="Mikhailova N."/>
            <person name="Pati A."/>
            <person name="Chen A."/>
            <person name="Palaniappan K."/>
            <person name="Land M."/>
            <person name="Hauser L."/>
            <person name="Chang Y.J."/>
            <person name="Jeffries C.D."/>
            <person name="Brambilla E.M."/>
            <person name="Rohde M."/>
            <person name="Spring S."/>
            <person name="Sikorski J."/>
            <person name="Goker M."/>
            <person name="Woyke T."/>
            <person name="Bristow J."/>
            <person name="Eisen J.A."/>
            <person name="Markowitz V."/>
            <person name="Hugenholtz P."/>
            <person name="Kyrpides N.C."/>
            <person name="Klenk H.P."/>
            <person name="Detter J.C."/>
        </authorList>
    </citation>
    <scope>NUCLEOTIDE SEQUENCE [LARGE SCALE GENOMIC DNA]</scope>
    <source>
        <strain evidence="3">ATCC BAA-921 / DSM 16994 / JCM 11577 / YK-1</strain>
    </source>
</reference>
<dbReference type="InterPro" id="IPR003607">
    <property type="entry name" value="HD/PDEase_dom"/>
</dbReference>
<evidence type="ECO:0000313" key="3">
    <source>
        <dbReference type="Proteomes" id="UP000008721"/>
    </source>
</evidence>
<dbReference type="Proteomes" id="UP000008721">
    <property type="component" value="Chromosome"/>
</dbReference>
<feature type="domain" description="HD-GYP" evidence="1">
    <location>
        <begin position="151"/>
        <end position="336"/>
    </location>
</feature>
<dbReference type="SMART" id="SM00471">
    <property type="entry name" value="HDc"/>
    <property type="match status" value="1"/>
</dbReference>
<dbReference type="SUPFAM" id="SSF109604">
    <property type="entry name" value="HD-domain/PDEase-like"/>
    <property type="match status" value="1"/>
</dbReference>
<proteinExistence type="predicted"/>
<dbReference type="PROSITE" id="PS51832">
    <property type="entry name" value="HD_GYP"/>
    <property type="match status" value="1"/>
</dbReference>
<evidence type="ECO:0000259" key="1">
    <source>
        <dbReference type="PROSITE" id="PS51832"/>
    </source>
</evidence>
<dbReference type="InterPro" id="IPR037522">
    <property type="entry name" value="HD_GYP_dom"/>
</dbReference>
<dbReference type="OrthoDB" id="9781223at2"/>
<dbReference type="RefSeq" id="WP_013459666.1">
    <property type="nucleotide sequence ID" value="NC_014762.1"/>
</dbReference>
<dbReference type="AlphaFoldDB" id="E4U1V1"/>
<dbReference type="PANTHER" id="PTHR43155:SF2">
    <property type="entry name" value="CYCLIC DI-GMP PHOSPHODIESTERASE PA4108"/>
    <property type="match status" value="1"/>
</dbReference>
<dbReference type="Pfam" id="PF13487">
    <property type="entry name" value="HD_5"/>
    <property type="match status" value="1"/>
</dbReference>
<dbReference type="eggNOG" id="COG2206">
    <property type="taxonomic scope" value="Bacteria"/>
</dbReference>
<keyword evidence="3" id="KW-1185">Reference proteome</keyword>
<gene>
    <name evidence="2" type="ordered locus">Sulku_0803</name>
</gene>
<dbReference type="HOGENOM" id="CLU_000445_92_1_7"/>
<organism evidence="2 3">
    <name type="scientific">Sulfuricurvum kujiense (strain ATCC BAA-921 / DSM 16994 / JCM 11577 / YK-1)</name>
    <dbReference type="NCBI Taxonomy" id="709032"/>
    <lineage>
        <taxon>Bacteria</taxon>
        <taxon>Pseudomonadati</taxon>
        <taxon>Campylobacterota</taxon>
        <taxon>Epsilonproteobacteria</taxon>
        <taxon>Campylobacterales</taxon>
        <taxon>Sulfurimonadaceae</taxon>
        <taxon>Sulfuricurvum</taxon>
    </lineage>
</organism>
<sequence>MAKVVRLIINDQYVPLKTDKFIKGEVVPFDVYIKRYNDFVIIIEAGTLLNEGLYHKLLQQERIYIVNHDVKKLKSYFSHSTISLDEEKTNNLDPLSAALAIKEKSSAINEIEKRLFFVYSTVSELMGSIFESGNEKLPLDALSGCVNEIVNVLSYKSHVLPIILKILPDTYSTHNHSTNVAYFATILGIMLKMDNEELIDLSFSALLHDIGKLRIDESILEKSSSLDDDEFESIKHHSQMGCEILEHNGIENQTILKGIRHHHERLDGSGYPDGLRGKLIPQNARIIGVCDVFDALTTNRTFRENYTSFEALLLMKREMHMQLDEKLVDMFIQLHR</sequence>